<name>E6MGV4_9FIRM</name>
<accession>E6MGV4</accession>
<dbReference type="EMBL" id="AEQN01000016">
    <property type="protein sequence ID" value="EFV01844.1"/>
    <property type="molecule type" value="Genomic_DNA"/>
</dbReference>
<proteinExistence type="predicted"/>
<reference evidence="1 2" key="1">
    <citation type="submission" date="2010-12" db="EMBL/GenBank/DDBJ databases">
        <authorList>
            <person name="Muzny D."/>
            <person name="Qin X."/>
            <person name="Deng J."/>
            <person name="Jiang H."/>
            <person name="Liu Y."/>
            <person name="Qu J."/>
            <person name="Song X.-Z."/>
            <person name="Zhang L."/>
            <person name="Thornton R."/>
            <person name="Coyle M."/>
            <person name="Francisco L."/>
            <person name="Jackson L."/>
            <person name="Javaid M."/>
            <person name="Korchina V."/>
            <person name="Kovar C."/>
            <person name="Mata R."/>
            <person name="Mathew T."/>
            <person name="Ngo R."/>
            <person name="Nguyen L."/>
            <person name="Nguyen N."/>
            <person name="Okwuonu G."/>
            <person name="Ongeri F."/>
            <person name="Pham C."/>
            <person name="Simmons D."/>
            <person name="Wilczek-Boney K."/>
            <person name="Hale W."/>
            <person name="Jakkamsetti A."/>
            <person name="Pham P."/>
            <person name="Ruth R."/>
            <person name="San Lucas F."/>
            <person name="Warren J."/>
            <person name="Zhang J."/>
            <person name="Zhao Z."/>
            <person name="Zhou C."/>
            <person name="Zhu D."/>
            <person name="Lee S."/>
            <person name="Bess C."/>
            <person name="Blankenburg K."/>
            <person name="Forbes L."/>
            <person name="Fu Q."/>
            <person name="Gubbala S."/>
            <person name="Hirani K."/>
            <person name="Jayaseelan J.C."/>
            <person name="Lara F."/>
            <person name="Munidasa M."/>
            <person name="Palculict T."/>
            <person name="Patil S."/>
            <person name="Pu L.-L."/>
            <person name="Saada N."/>
            <person name="Tang L."/>
            <person name="Weissenberger G."/>
            <person name="Zhu Y."/>
            <person name="Hemphill L."/>
            <person name="Shang Y."/>
            <person name="Youmans B."/>
            <person name="Ayvaz T."/>
            <person name="Ross M."/>
            <person name="Santibanez J."/>
            <person name="Aqrawi P."/>
            <person name="Gross S."/>
            <person name="Joshi V."/>
            <person name="Fowler G."/>
            <person name="Nazareth L."/>
            <person name="Reid J."/>
            <person name="Worley K."/>
            <person name="Petrosino J."/>
            <person name="Highlander S."/>
            <person name="Gibbs R."/>
        </authorList>
    </citation>
    <scope>NUCLEOTIDE SEQUENCE [LARGE SCALE GENOMIC DNA]</scope>
    <source>
        <strain evidence="1 2">ATCC 23263</strain>
    </source>
</reference>
<protein>
    <submittedName>
        <fullName evidence="1">Uncharacterized protein</fullName>
    </submittedName>
</protein>
<dbReference type="AlphaFoldDB" id="E6MGV4"/>
<evidence type="ECO:0000313" key="2">
    <source>
        <dbReference type="Proteomes" id="UP000004754"/>
    </source>
</evidence>
<organism evidence="1 2">
    <name type="scientific">Pseudoramibacter alactolyticus ATCC 23263</name>
    <dbReference type="NCBI Taxonomy" id="887929"/>
    <lineage>
        <taxon>Bacteria</taxon>
        <taxon>Bacillati</taxon>
        <taxon>Bacillota</taxon>
        <taxon>Clostridia</taxon>
        <taxon>Eubacteriales</taxon>
        <taxon>Eubacteriaceae</taxon>
        <taxon>Pseudoramibacter</taxon>
    </lineage>
</organism>
<sequence length="84" mass="9314">MKTIKTTERRQTMANFTLLDAAALGRILKDRLGVELHIHDTCGDFFMTLDAPDDRALVFIKAYMAREGHTLTVDPGGTSFSVKA</sequence>
<dbReference type="HOGENOM" id="CLU_2524949_0_0_9"/>
<evidence type="ECO:0000313" key="1">
    <source>
        <dbReference type="EMBL" id="EFV01844.1"/>
    </source>
</evidence>
<comment type="caution">
    <text evidence="1">The sequence shown here is derived from an EMBL/GenBank/DDBJ whole genome shotgun (WGS) entry which is preliminary data.</text>
</comment>
<dbReference type="Proteomes" id="UP000004754">
    <property type="component" value="Unassembled WGS sequence"/>
</dbReference>
<gene>
    <name evidence="1" type="ORF">HMP0721_1237</name>
</gene>
<keyword evidence="2" id="KW-1185">Reference proteome</keyword>